<gene>
    <name evidence="9" type="ORF">EQG61_01805</name>
</gene>
<dbReference type="InterPro" id="IPR029149">
    <property type="entry name" value="Creatin/AminoP/Spt16_N"/>
</dbReference>
<evidence type="ECO:0000256" key="2">
    <source>
        <dbReference type="ARBA" id="ARBA00001936"/>
    </source>
</evidence>
<evidence type="ECO:0000256" key="3">
    <source>
        <dbReference type="ARBA" id="ARBA00008766"/>
    </source>
</evidence>
<dbReference type="GO" id="GO:0070006">
    <property type="term" value="F:metalloaminopeptidase activity"/>
    <property type="evidence" value="ECO:0007669"/>
    <property type="project" value="InterPro"/>
</dbReference>
<protein>
    <recommendedName>
        <fullName evidence="4">Xaa-Pro aminopeptidase</fullName>
        <ecNumber evidence="4">3.4.11.9</ecNumber>
    </recommendedName>
</protein>
<dbReference type="PANTHER" id="PTHR43226">
    <property type="entry name" value="XAA-PRO AMINOPEPTIDASE 3"/>
    <property type="match status" value="1"/>
</dbReference>
<dbReference type="InterPro" id="IPR036005">
    <property type="entry name" value="Creatinase/aminopeptidase-like"/>
</dbReference>
<comment type="caution">
    <text evidence="9">The sequence shown here is derived from an EMBL/GenBank/DDBJ whole genome shotgun (WGS) entry which is preliminary data.</text>
</comment>
<reference evidence="10" key="1">
    <citation type="submission" date="2019-01" db="EMBL/GenBank/DDBJ databases">
        <title>Cytophagaceae bacterium strain CAR-16.</title>
        <authorList>
            <person name="Chen W.-M."/>
        </authorList>
    </citation>
    <scope>NUCLEOTIDE SEQUENCE [LARGE SCALE GENOMIC DNA]</scope>
    <source>
        <strain evidence="10">WWJ-16</strain>
    </source>
</reference>
<organism evidence="9 10">
    <name type="scientific">Flavobacterium stagni</name>
    <dbReference type="NCBI Taxonomy" id="2506421"/>
    <lineage>
        <taxon>Bacteria</taxon>
        <taxon>Pseudomonadati</taxon>
        <taxon>Bacteroidota</taxon>
        <taxon>Flavobacteriia</taxon>
        <taxon>Flavobacteriales</taxon>
        <taxon>Flavobacteriaceae</taxon>
        <taxon>Flavobacterium</taxon>
    </lineage>
</organism>
<dbReference type="InterPro" id="IPR007865">
    <property type="entry name" value="Aminopep_P_N"/>
</dbReference>
<dbReference type="Pfam" id="PF05195">
    <property type="entry name" value="AMP_N"/>
    <property type="match status" value="1"/>
</dbReference>
<keyword evidence="9" id="KW-0645">Protease</keyword>
<keyword evidence="5" id="KW-0479">Metal-binding</keyword>
<dbReference type="InterPro" id="IPR052433">
    <property type="entry name" value="X-Pro_dipept-like"/>
</dbReference>
<evidence type="ECO:0000313" key="10">
    <source>
        <dbReference type="Proteomes" id="UP000289857"/>
    </source>
</evidence>
<accession>A0A4Q1KBX7</accession>
<keyword evidence="7" id="KW-0464">Manganese</keyword>
<dbReference type="GO" id="GO:0006508">
    <property type="term" value="P:proteolysis"/>
    <property type="evidence" value="ECO:0007669"/>
    <property type="project" value="TreeGrafter"/>
</dbReference>
<dbReference type="SUPFAM" id="SSF55920">
    <property type="entry name" value="Creatinase/aminopeptidase"/>
    <property type="match status" value="1"/>
</dbReference>
<proteinExistence type="inferred from homology"/>
<evidence type="ECO:0000256" key="1">
    <source>
        <dbReference type="ARBA" id="ARBA00001424"/>
    </source>
</evidence>
<evidence type="ECO:0000256" key="7">
    <source>
        <dbReference type="ARBA" id="ARBA00023211"/>
    </source>
</evidence>
<dbReference type="RefSeq" id="WP_129460170.1">
    <property type="nucleotide sequence ID" value="NZ_SBKN01000001.1"/>
</dbReference>
<dbReference type="SMART" id="SM01011">
    <property type="entry name" value="AMP_N"/>
    <property type="match status" value="1"/>
</dbReference>
<dbReference type="Pfam" id="PF00557">
    <property type="entry name" value="Peptidase_M24"/>
    <property type="match status" value="1"/>
</dbReference>
<dbReference type="PANTHER" id="PTHR43226:SF4">
    <property type="entry name" value="XAA-PRO AMINOPEPTIDASE 3"/>
    <property type="match status" value="1"/>
</dbReference>
<keyword evidence="9" id="KW-0031">Aminopeptidase</keyword>
<feature type="domain" description="Aminopeptidase P N-terminal" evidence="8">
    <location>
        <begin position="6"/>
        <end position="142"/>
    </location>
</feature>
<comment type="catalytic activity">
    <reaction evidence="1">
        <text>Release of any N-terminal amino acid, including proline, that is linked to proline, even from a dipeptide or tripeptide.</text>
        <dbReference type="EC" id="3.4.11.9"/>
    </reaction>
</comment>
<evidence type="ECO:0000313" key="9">
    <source>
        <dbReference type="EMBL" id="RXR24196.1"/>
    </source>
</evidence>
<sequence>MKYHAIDRELFIANRAKFTAQMKPNSVAIFNSNDIYPVSADSTLPFAQHRDIFYLSGADQEESILLLFPDAPYAHLREILFLRETNEHIAIWEGEKLTKERAFEVSGIRNIVWLQDFQKTLKEVMTYADTMYINTNEHYRSAVETQTREDRFIKWWKETYPAHKVEKSNPILQRLRSVKENQELALMQMACDITEKGFRRILNFVKPGVMEYEIEAEFAHEFLRNRSKGFAYTPIIASGANANVLHYIENNQECKAGDLLLLDVGAEYANYSSDLSRTIPVSGRFTDRQRAVYNAVLKVKNEATQLLVPGTLWKEYHVEVGKIMTSELLGLGLLDKADVQNEDPAWPAYKKYFMHGTSHHLGLDTHDYGLLYEPMQPNMVFTVEPGIYIPAEGFGIRLEDDVVIQASGAPFNLMRNIPIEAAEIESLMNGE</sequence>
<evidence type="ECO:0000256" key="4">
    <source>
        <dbReference type="ARBA" id="ARBA00012574"/>
    </source>
</evidence>
<dbReference type="Gene3D" id="3.40.350.10">
    <property type="entry name" value="Creatinase/prolidase N-terminal domain"/>
    <property type="match status" value="1"/>
</dbReference>
<evidence type="ECO:0000256" key="5">
    <source>
        <dbReference type="ARBA" id="ARBA00022723"/>
    </source>
</evidence>
<evidence type="ECO:0000259" key="8">
    <source>
        <dbReference type="SMART" id="SM01011"/>
    </source>
</evidence>
<evidence type="ECO:0000256" key="6">
    <source>
        <dbReference type="ARBA" id="ARBA00022801"/>
    </source>
</evidence>
<dbReference type="InterPro" id="IPR000994">
    <property type="entry name" value="Pept_M24"/>
</dbReference>
<dbReference type="GO" id="GO:0030145">
    <property type="term" value="F:manganese ion binding"/>
    <property type="evidence" value="ECO:0007669"/>
    <property type="project" value="InterPro"/>
</dbReference>
<dbReference type="EC" id="3.4.11.9" evidence="4"/>
<keyword evidence="6" id="KW-0378">Hydrolase</keyword>
<dbReference type="AlphaFoldDB" id="A0A4Q1KBX7"/>
<dbReference type="SUPFAM" id="SSF53092">
    <property type="entry name" value="Creatinase/prolidase N-terminal domain"/>
    <property type="match status" value="1"/>
</dbReference>
<comment type="cofactor">
    <cofactor evidence="2">
        <name>Mn(2+)</name>
        <dbReference type="ChEBI" id="CHEBI:29035"/>
    </cofactor>
</comment>
<keyword evidence="10" id="KW-1185">Reference proteome</keyword>
<dbReference type="Proteomes" id="UP000289857">
    <property type="component" value="Unassembled WGS sequence"/>
</dbReference>
<comment type="similarity">
    <text evidence="3">Belongs to the peptidase M24B family.</text>
</comment>
<dbReference type="CDD" id="cd01087">
    <property type="entry name" value="Prolidase"/>
    <property type="match status" value="1"/>
</dbReference>
<dbReference type="OrthoDB" id="9806388at2"/>
<dbReference type="EMBL" id="SBKN01000001">
    <property type="protein sequence ID" value="RXR24196.1"/>
    <property type="molecule type" value="Genomic_DNA"/>
</dbReference>
<name>A0A4Q1KBX7_9FLAO</name>
<dbReference type="Gene3D" id="3.90.230.10">
    <property type="entry name" value="Creatinase/methionine aminopeptidase superfamily"/>
    <property type="match status" value="1"/>
</dbReference>